<dbReference type="AlphaFoldDB" id="A0A4U1BGQ1"/>
<dbReference type="SUPFAM" id="SSF48695">
    <property type="entry name" value="Multiheme cytochromes"/>
    <property type="match status" value="1"/>
</dbReference>
<keyword evidence="2" id="KW-1185">Reference proteome</keyword>
<protein>
    <submittedName>
        <fullName evidence="1">Uncharacterized protein</fullName>
    </submittedName>
</protein>
<dbReference type="Proteomes" id="UP000305675">
    <property type="component" value="Unassembled WGS sequence"/>
</dbReference>
<reference evidence="1 2" key="1">
    <citation type="submission" date="2019-04" db="EMBL/GenBank/DDBJ databases">
        <authorList>
            <person name="Hwang J.C."/>
        </authorList>
    </citation>
    <scope>NUCLEOTIDE SEQUENCE [LARGE SCALE GENOMIC DNA]</scope>
    <source>
        <strain evidence="1 2">IMCC35002</strain>
    </source>
</reference>
<evidence type="ECO:0000313" key="2">
    <source>
        <dbReference type="Proteomes" id="UP000305675"/>
    </source>
</evidence>
<evidence type="ECO:0000313" key="1">
    <source>
        <dbReference type="EMBL" id="TKB49629.1"/>
    </source>
</evidence>
<proteinExistence type="predicted"/>
<dbReference type="InterPro" id="IPR036280">
    <property type="entry name" value="Multihaem_cyt_sf"/>
</dbReference>
<comment type="caution">
    <text evidence="1">The sequence shown here is derived from an EMBL/GenBank/DDBJ whole genome shotgun (WGS) entry which is preliminary data.</text>
</comment>
<dbReference type="OrthoDB" id="6245000at2"/>
<dbReference type="CDD" id="cd08168">
    <property type="entry name" value="Cytochrom_C3"/>
    <property type="match status" value="1"/>
</dbReference>
<dbReference type="RefSeq" id="WP_136865301.1">
    <property type="nucleotide sequence ID" value="NZ_SWCJ01000026.1"/>
</dbReference>
<organism evidence="1 2">
    <name type="scientific">Ferrimonas aestuarii</name>
    <dbReference type="NCBI Taxonomy" id="2569539"/>
    <lineage>
        <taxon>Bacteria</taxon>
        <taxon>Pseudomonadati</taxon>
        <taxon>Pseudomonadota</taxon>
        <taxon>Gammaproteobacteria</taxon>
        <taxon>Alteromonadales</taxon>
        <taxon>Ferrimonadaceae</taxon>
        <taxon>Ferrimonas</taxon>
    </lineage>
</organism>
<dbReference type="PROSITE" id="PS51257">
    <property type="entry name" value="PROKAR_LIPOPROTEIN"/>
    <property type="match status" value="1"/>
</dbReference>
<accession>A0A4U1BGQ1</accession>
<sequence length="602" mass="67820">MKPLRSILIVGLVSLISACGSDDSQTVSQPEPELPNKNNPFPNVFGPPVQHTMLGKQVHFYWNAKEANNGDMLRVPPKSKPIVVSGDEVIRWLDENHNGESLRNSYVKTYKPGNFSSFDIFVYVVENRKDEVCQRWEKEPNCKLEVKYQWDEDRRTFDYSINGEDNWLFAQDYSAGIEHEEGFWGLEITEHHRPDQVLAKDELSVGIASYDKTKVDFYKQYQRDEVSRLNANDGKLILNYLQILGLVERKVDPEKLGMVQQYIIGYVDDYGNPGTMPGNPGSKELHPLFSDDVTLAQIDDNGKPKTHWGYLQDSKFIPCGISGQDCVWPHIDQEIINLEVTAHNIRPDYFYDGVITFSDIALSLEDYVDENGNKPYSGSLVYWPTLNTKAKVESYAINAINGLGSSGFYGWNFGWNYLVGQQRPDMNIGGGQATHIMPDMAQLTSPYDAYFAYTSMYDKYYAIQKNIAGDDADPYRLTRQHVLKPKYPLPETHFGRGVADCGMCHNETDMNFDSETSAHIGEVKPAECAECHGNNGAKKGHNQVAGCYRCHQDMTGHADANTANKTTHPFEKTGSGLSKVMPDPYACVSCHYNDNPEKVGGL</sequence>
<dbReference type="EMBL" id="SWCJ01000026">
    <property type="protein sequence ID" value="TKB49629.1"/>
    <property type="molecule type" value="Genomic_DNA"/>
</dbReference>
<gene>
    <name evidence="1" type="ORF">FCL42_20510</name>
</gene>
<name>A0A4U1BGQ1_9GAMM</name>